<dbReference type="EMBL" id="BMKC01000001">
    <property type="protein sequence ID" value="GGA71920.1"/>
    <property type="molecule type" value="Genomic_DNA"/>
</dbReference>
<reference evidence="3" key="1">
    <citation type="journal article" date="2019" name="Int. J. Syst. Evol. Microbiol.">
        <title>The Global Catalogue of Microorganisms (GCM) 10K type strain sequencing project: providing services to taxonomists for standard genome sequencing and annotation.</title>
        <authorList>
            <consortium name="The Broad Institute Genomics Platform"/>
            <consortium name="The Broad Institute Genome Sequencing Center for Infectious Disease"/>
            <person name="Wu L."/>
            <person name="Ma J."/>
        </authorList>
    </citation>
    <scope>NUCLEOTIDE SEQUENCE [LARGE SCALE GENOMIC DNA]</scope>
    <source>
        <strain evidence="3">CGMCC 1.15905</strain>
    </source>
</reference>
<gene>
    <name evidence="2" type="ORF">GCM10011521_07580</name>
</gene>
<sequence>MSLMPLLLLSISLAAPGPANANDSVAVVVVRHAEKDDDDKHDPSLAGDGEVRAQALSTTLAGAGLDRAITTQYRRTRQTAEPAAAAAGIAVEVREINAGNAASYAADLASDLRAMPAGSTVLVVGHSNTVPDIVLALSGQAAEAMPETEYDRYTLVLLDADGGARVITTRY</sequence>
<evidence type="ECO:0000256" key="1">
    <source>
        <dbReference type="SAM" id="SignalP"/>
    </source>
</evidence>
<dbReference type="RefSeq" id="WP_188661493.1">
    <property type="nucleotide sequence ID" value="NZ_BMKC01000001.1"/>
</dbReference>
<dbReference type="SMART" id="SM00855">
    <property type="entry name" value="PGAM"/>
    <property type="match status" value="1"/>
</dbReference>
<dbReference type="SUPFAM" id="SSF53254">
    <property type="entry name" value="Phosphoglycerate mutase-like"/>
    <property type="match status" value="1"/>
</dbReference>
<feature type="chain" id="PRO_5046337188" evidence="1">
    <location>
        <begin position="22"/>
        <end position="171"/>
    </location>
</feature>
<organism evidence="2 3">
    <name type="scientific">Arenimonas soli</name>
    <dbReference type="NCBI Taxonomy" id="2269504"/>
    <lineage>
        <taxon>Bacteria</taxon>
        <taxon>Pseudomonadati</taxon>
        <taxon>Pseudomonadota</taxon>
        <taxon>Gammaproteobacteria</taxon>
        <taxon>Lysobacterales</taxon>
        <taxon>Lysobacteraceae</taxon>
        <taxon>Arenimonas</taxon>
    </lineage>
</organism>
<protein>
    <submittedName>
        <fullName evidence="2">Phosphoglycerate mutase</fullName>
    </submittedName>
</protein>
<dbReference type="InterPro" id="IPR013078">
    <property type="entry name" value="His_Pase_superF_clade-1"/>
</dbReference>
<comment type="caution">
    <text evidence="2">The sequence shown here is derived from an EMBL/GenBank/DDBJ whole genome shotgun (WGS) entry which is preliminary data.</text>
</comment>
<dbReference type="Pfam" id="PF00300">
    <property type="entry name" value="His_Phos_1"/>
    <property type="match status" value="1"/>
</dbReference>
<dbReference type="Gene3D" id="3.40.50.1240">
    <property type="entry name" value="Phosphoglycerate mutase-like"/>
    <property type="match status" value="1"/>
</dbReference>
<evidence type="ECO:0000313" key="2">
    <source>
        <dbReference type="EMBL" id="GGA71920.1"/>
    </source>
</evidence>
<accession>A0ABQ1HD61</accession>
<feature type="signal peptide" evidence="1">
    <location>
        <begin position="1"/>
        <end position="21"/>
    </location>
</feature>
<evidence type="ECO:0000313" key="3">
    <source>
        <dbReference type="Proteomes" id="UP000623419"/>
    </source>
</evidence>
<name>A0ABQ1HD61_9GAMM</name>
<dbReference type="Proteomes" id="UP000623419">
    <property type="component" value="Unassembled WGS sequence"/>
</dbReference>
<dbReference type="InterPro" id="IPR029033">
    <property type="entry name" value="His_PPase_superfam"/>
</dbReference>
<dbReference type="CDD" id="cd07067">
    <property type="entry name" value="HP_PGM_like"/>
    <property type="match status" value="1"/>
</dbReference>
<proteinExistence type="predicted"/>
<keyword evidence="1" id="KW-0732">Signal</keyword>
<keyword evidence="3" id="KW-1185">Reference proteome</keyword>